<gene>
    <name evidence="1" type="ORF">FHR83_007052</name>
</gene>
<keyword evidence="2" id="KW-1185">Reference proteome</keyword>
<dbReference type="Proteomes" id="UP000590749">
    <property type="component" value="Unassembled WGS sequence"/>
</dbReference>
<protein>
    <submittedName>
        <fullName evidence="1">Uncharacterized protein</fullName>
    </submittedName>
</protein>
<dbReference type="EMBL" id="JACHXF010000018">
    <property type="protein sequence ID" value="MBB3099346.1"/>
    <property type="molecule type" value="Genomic_DNA"/>
</dbReference>
<accession>A0A7W5AN44</accession>
<sequence length="78" mass="8534">MPEPTDLPAARRADRDRELNNLVDWLLAQAADRDGLDVLEASVDLAEWMAGRLGSRELAEAVAALAIRLHRSASEVVL</sequence>
<dbReference type="RefSeq" id="WP_183225407.1">
    <property type="nucleotide sequence ID" value="NZ_BMPW01000021.1"/>
</dbReference>
<proteinExistence type="predicted"/>
<name>A0A7W5AN44_9ACTN</name>
<reference evidence="1 2" key="1">
    <citation type="submission" date="2020-08" db="EMBL/GenBank/DDBJ databases">
        <title>Genomic Encyclopedia of Type Strains, Phase III (KMG-III): the genomes of soil and plant-associated and newly described type strains.</title>
        <authorList>
            <person name="Whitman W."/>
        </authorList>
    </citation>
    <scope>NUCLEOTIDE SEQUENCE [LARGE SCALE GENOMIC DNA]</scope>
    <source>
        <strain evidence="1 2">CECT 3287</strain>
    </source>
</reference>
<evidence type="ECO:0000313" key="1">
    <source>
        <dbReference type="EMBL" id="MBB3099346.1"/>
    </source>
</evidence>
<evidence type="ECO:0000313" key="2">
    <source>
        <dbReference type="Proteomes" id="UP000590749"/>
    </source>
</evidence>
<comment type="caution">
    <text evidence="1">The sequence shown here is derived from an EMBL/GenBank/DDBJ whole genome shotgun (WGS) entry which is preliminary data.</text>
</comment>
<dbReference type="AlphaFoldDB" id="A0A7W5AN44"/>
<organism evidence="1 2">
    <name type="scientific">Actinoplanes campanulatus</name>
    <dbReference type="NCBI Taxonomy" id="113559"/>
    <lineage>
        <taxon>Bacteria</taxon>
        <taxon>Bacillati</taxon>
        <taxon>Actinomycetota</taxon>
        <taxon>Actinomycetes</taxon>
        <taxon>Micromonosporales</taxon>
        <taxon>Micromonosporaceae</taxon>
        <taxon>Actinoplanes</taxon>
    </lineage>
</organism>